<gene>
    <name evidence="2" type="ORF">C7K25_10445</name>
</gene>
<accession>A0ABT7C984</accession>
<dbReference type="InterPro" id="IPR003115">
    <property type="entry name" value="ParB_N"/>
</dbReference>
<proteinExistence type="predicted"/>
<dbReference type="Gene3D" id="3.90.1530.10">
    <property type="entry name" value="Conserved hypothetical protein from pyrococcus furiosus pfu- 392566-001, ParB domain"/>
    <property type="match status" value="1"/>
</dbReference>
<dbReference type="RefSeq" id="WP_051266935.1">
    <property type="nucleotide sequence ID" value="NZ_CP028426.1"/>
</dbReference>
<sequence>MTVAEIIAHPLADRFPMLPDDELHRLADDIRENGLQNPIIVDDSGRILDGRNRAAACKLAGVEPSVEPFEGAEDEAAAFVLSQNVSRRHMTTGQQAMSTALVLADTGKRENGRWARNAVPSDTSGSGSRQWAQRMAEAGAILDHAPDIAEQVVNGGMALDAAYKEVERRRDVERRNLEEQERMEAEEADRLAHLLEAAPDYAARIGTDFPTARQAYAAWEDDHKREAAQRRREQMEREQQEREARKGRISLFTSIAKSIATCSGYGNYANLDKLRAEYRPDELDRNITSEFSNGQLDKGIRFLTLLKEWNES</sequence>
<feature type="domain" description="ParB-like N-terminal" evidence="1">
    <location>
        <begin position="4"/>
        <end position="85"/>
    </location>
</feature>
<dbReference type="Proteomes" id="UP001170379">
    <property type="component" value="Unassembled WGS sequence"/>
</dbReference>
<evidence type="ECO:0000313" key="2">
    <source>
        <dbReference type="EMBL" id="MDJ1371781.1"/>
    </source>
</evidence>
<evidence type="ECO:0000313" key="3">
    <source>
        <dbReference type="Proteomes" id="UP001170379"/>
    </source>
</evidence>
<evidence type="ECO:0000259" key="1">
    <source>
        <dbReference type="SMART" id="SM00470"/>
    </source>
</evidence>
<dbReference type="SUPFAM" id="SSF110849">
    <property type="entry name" value="ParB/Sulfiredoxin"/>
    <property type="match status" value="1"/>
</dbReference>
<comment type="caution">
    <text evidence="2">The sequence shown here is derived from an EMBL/GenBank/DDBJ whole genome shotgun (WGS) entry which is preliminary data.</text>
</comment>
<organism evidence="2 3">
    <name type="scientific">Gulosibacter molinativorax</name>
    <dbReference type="NCBI Taxonomy" id="256821"/>
    <lineage>
        <taxon>Bacteria</taxon>
        <taxon>Bacillati</taxon>
        <taxon>Actinomycetota</taxon>
        <taxon>Actinomycetes</taxon>
        <taxon>Micrococcales</taxon>
        <taxon>Microbacteriaceae</taxon>
        <taxon>Gulosibacter</taxon>
    </lineage>
</organism>
<name>A0ABT7C984_9MICO</name>
<protein>
    <recommendedName>
        <fullName evidence="1">ParB-like N-terminal domain-containing protein</fullName>
    </recommendedName>
</protein>
<dbReference type="EMBL" id="PXVD01000016">
    <property type="protein sequence ID" value="MDJ1371781.1"/>
    <property type="molecule type" value="Genomic_DNA"/>
</dbReference>
<reference evidence="2" key="2">
    <citation type="journal article" date="2022" name="Sci. Rep.">
        <title>In silico prediction of the enzymes involved in the degradation of the herbicide molinate by Gulosibacter molinativorax ON4T.</title>
        <authorList>
            <person name="Lopes A.R."/>
            <person name="Bunin E."/>
            <person name="Viana A.T."/>
            <person name="Froufe H."/>
            <person name="Munoz-Merida A."/>
            <person name="Pinho D."/>
            <person name="Figueiredo J."/>
            <person name="Barroso C."/>
            <person name="Vaz-Moreira I."/>
            <person name="Bellanger X."/>
            <person name="Egas C."/>
            <person name="Nunes O.C."/>
        </authorList>
    </citation>
    <scope>NUCLEOTIDE SEQUENCE</scope>
    <source>
        <strain evidence="2">ON4</strain>
    </source>
</reference>
<keyword evidence="3" id="KW-1185">Reference proteome</keyword>
<dbReference type="InterPro" id="IPR036086">
    <property type="entry name" value="ParB/Sulfiredoxin_sf"/>
</dbReference>
<reference evidence="2" key="1">
    <citation type="submission" date="2018-03" db="EMBL/GenBank/DDBJ databases">
        <authorList>
            <person name="Nunes O.C."/>
            <person name="Lopes A.R."/>
            <person name="Froufe H."/>
            <person name="Munoz-Merida A."/>
            <person name="Barroso C."/>
            <person name="Egas C."/>
        </authorList>
    </citation>
    <scope>NUCLEOTIDE SEQUENCE</scope>
    <source>
        <strain evidence="2">ON4</strain>
    </source>
</reference>
<dbReference type="SMART" id="SM00470">
    <property type="entry name" value="ParB"/>
    <property type="match status" value="1"/>
</dbReference>